<keyword evidence="4 5" id="KW-0811">Translocation</keyword>
<proteinExistence type="inferred from homology"/>
<comment type="similarity">
    <text evidence="1 5">Belongs to the SecB family.</text>
</comment>
<dbReference type="InterPro" id="IPR035958">
    <property type="entry name" value="SecB-like_sf"/>
</dbReference>
<dbReference type="GO" id="GO:0051262">
    <property type="term" value="P:protein tetramerization"/>
    <property type="evidence" value="ECO:0007669"/>
    <property type="project" value="InterPro"/>
</dbReference>
<dbReference type="KEGG" id="nik:F5I99_17865"/>
<evidence type="ECO:0000256" key="3">
    <source>
        <dbReference type="ARBA" id="ARBA00022927"/>
    </source>
</evidence>
<dbReference type="PANTHER" id="PTHR36918:SF1">
    <property type="entry name" value="PROTEIN-EXPORT PROTEIN SECB"/>
    <property type="match status" value="1"/>
</dbReference>
<name>A0A5J6LHY5_9GAMM</name>
<dbReference type="NCBIfam" id="NF004393">
    <property type="entry name" value="PRK05751.1-4"/>
    <property type="match status" value="1"/>
</dbReference>
<dbReference type="GO" id="GO:0006457">
    <property type="term" value="P:protein folding"/>
    <property type="evidence" value="ECO:0007669"/>
    <property type="project" value="UniProtKB-UniRule"/>
</dbReference>
<keyword evidence="3 5" id="KW-0653">Protein transport</keyword>
<dbReference type="RefSeq" id="WP_151058401.1">
    <property type="nucleotide sequence ID" value="NZ_CP044222.1"/>
</dbReference>
<accession>A0A5J6LHY5</accession>
<evidence type="ECO:0000313" key="7">
    <source>
        <dbReference type="Proteomes" id="UP000325606"/>
    </source>
</evidence>
<dbReference type="Pfam" id="PF02556">
    <property type="entry name" value="SecB"/>
    <property type="match status" value="1"/>
</dbReference>
<evidence type="ECO:0000256" key="5">
    <source>
        <dbReference type="HAMAP-Rule" id="MF_00821"/>
    </source>
</evidence>
<dbReference type="GO" id="GO:0015031">
    <property type="term" value="P:protein transport"/>
    <property type="evidence" value="ECO:0007669"/>
    <property type="project" value="UniProtKB-UniRule"/>
</dbReference>
<dbReference type="GO" id="GO:0005737">
    <property type="term" value="C:cytoplasm"/>
    <property type="evidence" value="ECO:0007669"/>
    <property type="project" value="UniProtKB-SubCell"/>
</dbReference>
<keyword evidence="7" id="KW-1185">Reference proteome</keyword>
<dbReference type="PRINTS" id="PR01594">
    <property type="entry name" value="SECBCHAPRONE"/>
</dbReference>
<dbReference type="EMBL" id="CP044222">
    <property type="protein sequence ID" value="QEW08209.1"/>
    <property type="molecule type" value="Genomic_DNA"/>
</dbReference>
<dbReference type="Gene3D" id="3.10.420.10">
    <property type="entry name" value="SecB-like"/>
    <property type="match status" value="1"/>
</dbReference>
<dbReference type="SUPFAM" id="SSF54611">
    <property type="entry name" value="SecB-like"/>
    <property type="match status" value="1"/>
</dbReference>
<dbReference type="HAMAP" id="MF_00821">
    <property type="entry name" value="SecB"/>
    <property type="match status" value="1"/>
</dbReference>
<dbReference type="GO" id="GO:0051082">
    <property type="term" value="F:unfolded protein binding"/>
    <property type="evidence" value="ECO:0007669"/>
    <property type="project" value="InterPro"/>
</dbReference>
<dbReference type="InterPro" id="IPR003708">
    <property type="entry name" value="SecB"/>
</dbReference>
<keyword evidence="2 5" id="KW-0813">Transport</keyword>
<keyword evidence="5" id="KW-0143">Chaperone</keyword>
<sequence length="160" mass="17682">MAENQAAPQFALQRVFLKDVSLETPEGSSVFTKGWKPDVKLDLNSKTSRLDDNHYEVVLTLTVTIKNDGATALLIELQQAGIFLISGLEDQQLGHTLGAFCPSILFPYAREAVDSFMTRASFPPLMLAPVNFDALYAQQLQQKAEQQKATEDKPAAEETH</sequence>
<dbReference type="Proteomes" id="UP000325606">
    <property type="component" value="Chromosome"/>
</dbReference>
<evidence type="ECO:0000256" key="2">
    <source>
        <dbReference type="ARBA" id="ARBA00022448"/>
    </source>
</evidence>
<protein>
    <recommendedName>
        <fullName evidence="5">Protein-export protein SecB</fullName>
    </recommendedName>
</protein>
<comment type="subunit">
    <text evidence="5">Homotetramer, a dimer of dimers. One homotetramer interacts with 1 SecA dimer.</text>
</comment>
<organism evidence="6 7">
    <name type="scientific">Nitrincola iocasae</name>
    <dbReference type="NCBI Taxonomy" id="2614693"/>
    <lineage>
        <taxon>Bacteria</taxon>
        <taxon>Pseudomonadati</taxon>
        <taxon>Pseudomonadota</taxon>
        <taxon>Gammaproteobacteria</taxon>
        <taxon>Oceanospirillales</taxon>
        <taxon>Oceanospirillaceae</taxon>
        <taxon>Nitrincola</taxon>
    </lineage>
</organism>
<dbReference type="PANTHER" id="PTHR36918">
    <property type="match status" value="1"/>
</dbReference>
<keyword evidence="5" id="KW-0963">Cytoplasm</keyword>
<comment type="subcellular location">
    <subcellularLocation>
        <location evidence="5">Cytoplasm</location>
    </subcellularLocation>
</comment>
<comment type="function">
    <text evidence="5">One of the proteins required for the normal export of preproteins out of the cell cytoplasm. It is a molecular chaperone that binds to a subset of precursor proteins, maintaining them in a translocation-competent state. It also specifically binds to its receptor SecA.</text>
</comment>
<dbReference type="NCBIfam" id="TIGR00809">
    <property type="entry name" value="secB"/>
    <property type="match status" value="1"/>
</dbReference>
<reference evidence="6 7" key="1">
    <citation type="submission" date="2019-09" db="EMBL/GenBank/DDBJ databases">
        <title>Nitrincola iocasae sp. nov., a bacterium isolated from the sediment collected at a cold seep field in South China Sea.</title>
        <authorList>
            <person name="Zhang H."/>
            <person name="Wang H."/>
            <person name="Li C."/>
        </authorList>
    </citation>
    <scope>NUCLEOTIDE SEQUENCE [LARGE SCALE GENOMIC DNA]</scope>
    <source>
        <strain evidence="6 7">KXZD1103</strain>
    </source>
</reference>
<evidence type="ECO:0000313" key="6">
    <source>
        <dbReference type="EMBL" id="QEW08209.1"/>
    </source>
</evidence>
<evidence type="ECO:0000256" key="4">
    <source>
        <dbReference type="ARBA" id="ARBA00023010"/>
    </source>
</evidence>
<dbReference type="AlphaFoldDB" id="A0A5J6LHY5"/>
<gene>
    <name evidence="5 6" type="primary">secB</name>
    <name evidence="6" type="ORF">F5I99_17865</name>
</gene>
<evidence type="ECO:0000256" key="1">
    <source>
        <dbReference type="ARBA" id="ARBA00009990"/>
    </source>
</evidence>